<keyword evidence="3" id="KW-1185">Reference proteome</keyword>
<dbReference type="OrthoDB" id="19659at2759"/>
<dbReference type="Pfam" id="PF14712">
    <property type="entry name" value="Snapin_Pallidin"/>
    <property type="match status" value="1"/>
</dbReference>
<evidence type="ECO:0000313" key="3">
    <source>
        <dbReference type="Proteomes" id="UP000502823"/>
    </source>
</evidence>
<dbReference type="InterPro" id="IPR028119">
    <property type="entry name" value="Snapin/Pallidin/Snn1"/>
</dbReference>
<dbReference type="InParanoid" id="A0A6L2PMV2"/>
<reference evidence="3" key="1">
    <citation type="submission" date="2020-01" db="EMBL/GenBank/DDBJ databases">
        <title>Draft genome sequence of the Termite Coptotermes fromosanus.</title>
        <authorList>
            <person name="Itakura S."/>
            <person name="Yosikawa Y."/>
            <person name="Umezawa K."/>
        </authorList>
    </citation>
    <scope>NUCLEOTIDE SEQUENCE [LARGE SCALE GENOMIC DNA]</scope>
</reference>
<dbReference type="GO" id="GO:0030133">
    <property type="term" value="C:transport vesicle"/>
    <property type="evidence" value="ECO:0007669"/>
    <property type="project" value="TreeGrafter"/>
</dbReference>
<dbReference type="EMBL" id="BLKM01011326">
    <property type="protein sequence ID" value="GFG32830.1"/>
    <property type="molecule type" value="Genomic_DNA"/>
</dbReference>
<name>A0A6L2PMV2_COPFO</name>
<evidence type="ECO:0000313" key="2">
    <source>
        <dbReference type="EMBL" id="GFG32830.1"/>
    </source>
</evidence>
<dbReference type="PANTHER" id="PTHR31328">
    <property type="entry name" value="BIOGENESIS OF LYSOSOME-RELATED ORGANELLES COMPLEX 1 SUBUNIT 6"/>
    <property type="match status" value="1"/>
</dbReference>
<protein>
    <submittedName>
        <fullName evidence="2">Uncharacterized protein</fullName>
    </submittedName>
</protein>
<organism evidence="2 3">
    <name type="scientific">Coptotermes formosanus</name>
    <name type="common">Formosan subterranean termite</name>
    <dbReference type="NCBI Taxonomy" id="36987"/>
    <lineage>
        <taxon>Eukaryota</taxon>
        <taxon>Metazoa</taxon>
        <taxon>Ecdysozoa</taxon>
        <taxon>Arthropoda</taxon>
        <taxon>Hexapoda</taxon>
        <taxon>Insecta</taxon>
        <taxon>Pterygota</taxon>
        <taxon>Neoptera</taxon>
        <taxon>Polyneoptera</taxon>
        <taxon>Dictyoptera</taxon>
        <taxon>Blattodea</taxon>
        <taxon>Blattoidea</taxon>
        <taxon>Termitoidae</taxon>
        <taxon>Rhinotermitidae</taxon>
        <taxon>Coptotermes</taxon>
    </lineage>
</organism>
<accession>A0A6L2PMV2</accession>
<evidence type="ECO:0000256" key="1">
    <source>
        <dbReference type="SAM" id="MobiDB-lite"/>
    </source>
</evidence>
<dbReference type="GO" id="GO:0031083">
    <property type="term" value="C:BLOC-1 complex"/>
    <property type="evidence" value="ECO:0007669"/>
    <property type="project" value="TreeGrafter"/>
</dbReference>
<dbReference type="PANTHER" id="PTHR31328:SF2">
    <property type="entry name" value="BIOGENESIS OF LYSOSOME-RELATED ORGANELLES COMPLEX 1 SUBUNIT 6"/>
    <property type="match status" value="1"/>
</dbReference>
<proteinExistence type="predicted"/>
<dbReference type="AlphaFoldDB" id="A0A6L2PMV2"/>
<comment type="caution">
    <text evidence="2">The sequence shown here is derived from an EMBL/GenBank/DDBJ whole genome shotgun (WGS) entry which is preliminary data.</text>
</comment>
<dbReference type="FunCoup" id="A0A6L2PMV2">
    <property type="interactions" value="452"/>
</dbReference>
<dbReference type="Proteomes" id="UP000502823">
    <property type="component" value="Unassembled WGS sequence"/>
</dbReference>
<feature type="region of interest" description="Disordered" evidence="1">
    <location>
        <begin position="1"/>
        <end position="20"/>
    </location>
</feature>
<sequence length="154" mass="17585">MTDNATQRSAVVPQESKSDGTVDVNKLADGLLALYEPQLKKVQQQLDELIKKQMTLIDQLQDENSRFTNVQTSDDLQQMFMMVKLYQTKLVVIKKEMLQLHDRATKLKQDDATSSTSWRALGYLHILVKTLRSARGCGLHHLQTCHEIFTCGQH</sequence>
<gene>
    <name evidence="2" type="ORF">Cfor_07928</name>
</gene>